<proteinExistence type="predicted"/>
<evidence type="ECO:0000313" key="1">
    <source>
        <dbReference type="EMBL" id="EPE97189.1"/>
    </source>
</evidence>
<dbReference type="AlphaFoldDB" id="S3HEP2"/>
<keyword evidence="2" id="KW-1185">Reference proteome</keyword>
<sequence length="102" mass="11209">MISVRGMLTGGTLFAGQQGEASKRHGKVAWGFASGGVMCNAQEAVKYRLARSMVYDGKWVIVQRSTDRPVIIDGTPLDCLTAHEAEDLVNLMNDRDVRAHKF</sequence>
<organism evidence="1 2">
    <name type="scientific">Rhizobium grahamii CCGE 502</name>
    <dbReference type="NCBI Taxonomy" id="990285"/>
    <lineage>
        <taxon>Bacteria</taxon>
        <taxon>Pseudomonadati</taxon>
        <taxon>Pseudomonadota</taxon>
        <taxon>Alphaproteobacteria</taxon>
        <taxon>Hyphomicrobiales</taxon>
        <taxon>Rhizobiaceae</taxon>
        <taxon>Rhizobium/Agrobacterium group</taxon>
        <taxon>Rhizobium</taxon>
    </lineage>
</organism>
<gene>
    <name evidence="1" type="ORF">RGCCGE502_16525</name>
</gene>
<accession>S3HEP2</accession>
<dbReference type="HOGENOM" id="CLU_2275189_0_0_5"/>
<comment type="caution">
    <text evidence="1">The sequence shown here is derived from an EMBL/GenBank/DDBJ whole genome shotgun (WGS) entry which is preliminary data.</text>
</comment>
<protein>
    <submittedName>
        <fullName evidence="1">Uncharacterized protein</fullName>
    </submittedName>
</protein>
<dbReference type="Proteomes" id="UP000014411">
    <property type="component" value="Unassembled WGS sequence"/>
</dbReference>
<evidence type="ECO:0000313" key="2">
    <source>
        <dbReference type="Proteomes" id="UP000014411"/>
    </source>
</evidence>
<reference evidence="1 2" key="1">
    <citation type="journal article" date="2012" name="J. Bacteriol.">
        <title>Genome sequence of Rhizobium grahamii CCGE502, a broad-host-range symbiont with low nodulation competitiveness in Phaseolus vulgaris.</title>
        <authorList>
            <person name="Althabegoiti M.J."/>
            <person name="Lozano L."/>
            <person name="Torres-Tejerizo G."/>
            <person name="Ormeno-Orrillo E."/>
            <person name="Rogel M.A."/>
            <person name="Gonzalez V."/>
            <person name="Martinez-Romero E."/>
        </authorList>
    </citation>
    <scope>NUCLEOTIDE SEQUENCE [LARGE SCALE GENOMIC DNA]</scope>
    <source>
        <strain evidence="1 2">CCGE 502</strain>
    </source>
</reference>
<dbReference type="STRING" id="990285.RGCCGE502_16525"/>
<dbReference type="EMBL" id="AEYE02000016">
    <property type="protein sequence ID" value="EPE97189.1"/>
    <property type="molecule type" value="Genomic_DNA"/>
</dbReference>
<name>S3HEP2_9HYPH</name>